<accession>A0ABW6IDL3</accession>
<proteinExistence type="predicted"/>
<sequence>MFAFINLSQPAIAATRAEIVEIKGGSVAVKRVGQDAPLPGTPGMRLEFGDIVEPTSGANFSVRCQSNSSPRTFSNRRSLRQMCPSFQSDTGPLDEIRDLLIK</sequence>
<evidence type="ECO:0000313" key="2">
    <source>
        <dbReference type="Proteomes" id="UP001600165"/>
    </source>
</evidence>
<comment type="caution">
    <text evidence="1">The sequence shown here is derived from an EMBL/GenBank/DDBJ whole genome shotgun (WGS) entry which is preliminary data.</text>
</comment>
<gene>
    <name evidence="1" type="ORF">ACFVKH_07625</name>
</gene>
<name>A0ABW6IDL3_9CYAN</name>
<evidence type="ECO:0000313" key="1">
    <source>
        <dbReference type="EMBL" id="MFE4106139.1"/>
    </source>
</evidence>
<dbReference type="EMBL" id="JBHZOL010000054">
    <property type="protein sequence ID" value="MFE4106139.1"/>
    <property type="molecule type" value="Genomic_DNA"/>
</dbReference>
<keyword evidence="2" id="KW-1185">Reference proteome</keyword>
<dbReference type="Proteomes" id="UP001600165">
    <property type="component" value="Unassembled WGS sequence"/>
</dbReference>
<dbReference type="RefSeq" id="WP_377963607.1">
    <property type="nucleotide sequence ID" value="NZ_JBHZOL010000054.1"/>
</dbReference>
<protein>
    <submittedName>
        <fullName evidence="1">Uncharacterized protein</fullName>
    </submittedName>
</protein>
<organism evidence="1 2">
    <name type="scientific">Almyronema epifaneia S1</name>
    <dbReference type="NCBI Taxonomy" id="2991925"/>
    <lineage>
        <taxon>Bacteria</taxon>
        <taxon>Bacillati</taxon>
        <taxon>Cyanobacteriota</taxon>
        <taxon>Cyanophyceae</taxon>
        <taxon>Nodosilineales</taxon>
        <taxon>Nodosilineaceae</taxon>
        <taxon>Almyronema</taxon>
        <taxon>Almyronema epifaneia</taxon>
    </lineage>
</organism>
<reference evidence="1 2" key="1">
    <citation type="submission" date="2024-10" db="EMBL/GenBank/DDBJ databases">
        <authorList>
            <person name="Ratan Roy A."/>
            <person name="Morales Sandoval P.H."/>
            <person name="De Los Santos Villalobos S."/>
            <person name="Chakraborty S."/>
            <person name="Mukherjee J."/>
        </authorList>
    </citation>
    <scope>NUCLEOTIDE SEQUENCE [LARGE SCALE GENOMIC DNA]</scope>
    <source>
        <strain evidence="1 2">S1</strain>
    </source>
</reference>